<keyword evidence="4" id="KW-0677">Repeat</keyword>
<dbReference type="CDD" id="cd14066">
    <property type="entry name" value="STKc_IRAK"/>
    <property type="match status" value="1"/>
</dbReference>
<dbReference type="InterPro" id="IPR001611">
    <property type="entry name" value="Leu-rich_rpt"/>
</dbReference>
<dbReference type="InterPro" id="IPR000719">
    <property type="entry name" value="Prot_kinase_dom"/>
</dbReference>
<gene>
    <name evidence="11" type="ORF">CSSPJE1EN2_LOCUS9784</name>
</gene>
<sequence length="734" mass="78109">MPLPTLSACLILVYNLSTASVAQQHHCSHVKDTLPTGSSMGSDHCQQSVPLPLPLSLLQFHSLASAGTMQSDALALQRFREGVDTTGKLQSSWNNVSLVCSSWFGVECSSRSNGNRVTTLKLPLSDLVGTIPNNSLGELDQLRTLSLHNNFLTGPFPGELGNCDNLRALYLAANNFSGALPSLEGFWPRLTHLSLGFNNFSGSIPNSLNFFQELSLLDLENNSFSGSIPPSLKLASLQNLTLQNNDLSGPVPSSLQSFPAADFAGNPSLCGPPISNLACPLTAPASAPAVPGGSIPAAPVSAPFAAAGGHGRRTRLSAGSIAAIAVGASIVLVLLTTAILLCCWQWRKKGFLAAEGGKMKSSSTTTTSREQKDDNSSSVQGAGETGGGRNNNKLVFFDSKRYSFDLEDLLRASAEVLGKGSVGTAYKAVLEDGTIVAVKRLKDTTTTATGGGVAGGGGIIISSSNFQKQITSMGRLQHPNVVPLRAYYFSKDEKLLVYDFYSNGSLSSFLHGKGGGGGRAPLDWVARVRIALGAAKGIAYLHQEGSAHGNIKSSNILINQQLEAAVSDFGLVQLVGTSSGGSRNLGYCAPEVSKTFKLTFKSDVYSFGVVLLELLTGKAPTQSSLNDQGLDLPRWVQSVVREEWTVEVFDVDLMKYQNNVEEEMVQMLQLAMTCVNTVPESRPKMADVVHLLEDVHQFSDNNGDQAWRQQQQPESDSAKDSQADTPSYMQTPSE</sequence>
<dbReference type="InterPro" id="IPR013210">
    <property type="entry name" value="LRR_N_plant-typ"/>
</dbReference>
<dbReference type="PROSITE" id="PS50011">
    <property type="entry name" value="PROTEIN_KINASE_DOM"/>
    <property type="match status" value="1"/>
</dbReference>
<accession>A0ABP1AW62</accession>
<evidence type="ECO:0000313" key="12">
    <source>
        <dbReference type="Proteomes" id="UP001497522"/>
    </source>
</evidence>
<evidence type="ECO:0000259" key="10">
    <source>
        <dbReference type="PROSITE" id="PS50011"/>
    </source>
</evidence>
<feature type="transmembrane region" description="Helical" evidence="8">
    <location>
        <begin position="321"/>
        <end position="344"/>
    </location>
</feature>
<dbReference type="Pfam" id="PF08263">
    <property type="entry name" value="LRRNT_2"/>
    <property type="match status" value="1"/>
</dbReference>
<dbReference type="InterPro" id="IPR011009">
    <property type="entry name" value="Kinase-like_dom_sf"/>
</dbReference>
<dbReference type="InterPro" id="IPR050994">
    <property type="entry name" value="At_inactive_RLKs"/>
</dbReference>
<reference evidence="11" key="1">
    <citation type="submission" date="2024-03" db="EMBL/GenBank/DDBJ databases">
        <authorList>
            <consortium name="ELIXIR-Norway"/>
            <consortium name="Elixir Norway"/>
        </authorList>
    </citation>
    <scope>NUCLEOTIDE SEQUENCE</scope>
</reference>
<keyword evidence="12" id="KW-1185">Reference proteome</keyword>
<feature type="region of interest" description="Disordered" evidence="7">
    <location>
        <begin position="700"/>
        <end position="734"/>
    </location>
</feature>
<protein>
    <recommendedName>
        <fullName evidence="10">Protein kinase domain-containing protein</fullName>
    </recommendedName>
</protein>
<dbReference type="InterPro" id="IPR032675">
    <property type="entry name" value="LRR_dom_sf"/>
</dbReference>
<feature type="region of interest" description="Disordered" evidence="7">
    <location>
        <begin position="357"/>
        <end position="387"/>
    </location>
</feature>
<keyword evidence="6 8" id="KW-0472">Membrane</keyword>
<evidence type="ECO:0000256" key="6">
    <source>
        <dbReference type="ARBA" id="ARBA00023136"/>
    </source>
</evidence>
<dbReference type="Gene3D" id="3.30.200.20">
    <property type="entry name" value="Phosphorylase Kinase, domain 1"/>
    <property type="match status" value="1"/>
</dbReference>
<dbReference type="SUPFAM" id="SSF52058">
    <property type="entry name" value="L domain-like"/>
    <property type="match status" value="1"/>
</dbReference>
<evidence type="ECO:0000256" key="9">
    <source>
        <dbReference type="SAM" id="SignalP"/>
    </source>
</evidence>
<dbReference type="Proteomes" id="UP001497522">
    <property type="component" value="Chromosome 16"/>
</dbReference>
<dbReference type="InterPro" id="IPR001245">
    <property type="entry name" value="Ser-Thr/Tyr_kinase_cat_dom"/>
</dbReference>
<dbReference type="SUPFAM" id="SSF56112">
    <property type="entry name" value="Protein kinase-like (PK-like)"/>
    <property type="match status" value="1"/>
</dbReference>
<evidence type="ECO:0000256" key="1">
    <source>
        <dbReference type="ARBA" id="ARBA00004370"/>
    </source>
</evidence>
<dbReference type="Pfam" id="PF00560">
    <property type="entry name" value="LRR_1"/>
    <property type="match status" value="4"/>
</dbReference>
<dbReference type="Gene3D" id="3.80.10.10">
    <property type="entry name" value="Ribonuclease Inhibitor"/>
    <property type="match status" value="2"/>
</dbReference>
<keyword evidence="2" id="KW-0433">Leucine-rich repeat</keyword>
<name>A0ABP1AW62_9BRYO</name>
<feature type="compositionally biased region" description="Polar residues" evidence="7">
    <location>
        <begin position="700"/>
        <end position="715"/>
    </location>
</feature>
<organism evidence="11 12">
    <name type="scientific">Sphagnum jensenii</name>
    <dbReference type="NCBI Taxonomy" id="128206"/>
    <lineage>
        <taxon>Eukaryota</taxon>
        <taxon>Viridiplantae</taxon>
        <taxon>Streptophyta</taxon>
        <taxon>Embryophyta</taxon>
        <taxon>Bryophyta</taxon>
        <taxon>Sphagnophytina</taxon>
        <taxon>Sphagnopsida</taxon>
        <taxon>Sphagnales</taxon>
        <taxon>Sphagnaceae</taxon>
        <taxon>Sphagnum</taxon>
    </lineage>
</organism>
<keyword evidence="9" id="KW-0732">Signal</keyword>
<evidence type="ECO:0000256" key="2">
    <source>
        <dbReference type="ARBA" id="ARBA00022614"/>
    </source>
</evidence>
<evidence type="ECO:0000256" key="8">
    <source>
        <dbReference type="SAM" id="Phobius"/>
    </source>
</evidence>
<evidence type="ECO:0000256" key="3">
    <source>
        <dbReference type="ARBA" id="ARBA00022692"/>
    </source>
</evidence>
<dbReference type="Pfam" id="PF07714">
    <property type="entry name" value="PK_Tyr_Ser-Thr"/>
    <property type="match status" value="1"/>
</dbReference>
<dbReference type="PANTHER" id="PTHR48010">
    <property type="entry name" value="OS05G0588300 PROTEIN"/>
    <property type="match status" value="1"/>
</dbReference>
<proteinExistence type="predicted"/>
<keyword evidence="5 8" id="KW-1133">Transmembrane helix</keyword>
<dbReference type="Gene3D" id="1.10.510.10">
    <property type="entry name" value="Transferase(Phosphotransferase) domain 1"/>
    <property type="match status" value="1"/>
</dbReference>
<feature type="signal peptide" evidence="9">
    <location>
        <begin position="1"/>
        <end position="24"/>
    </location>
</feature>
<dbReference type="PANTHER" id="PTHR48010:SF76">
    <property type="entry name" value="INACTIVE RECEPTOR KINASE RLK902-RELATED"/>
    <property type="match status" value="1"/>
</dbReference>
<feature type="compositionally biased region" description="Polar residues" evidence="7">
    <location>
        <begin position="723"/>
        <end position="734"/>
    </location>
</feature>
<keyword evidence="3 8" id="KW-0812">Transmembrane</keyword>
<comment type="subcellular location">
    <subcellularLocation>
        <location evidence="1">Membrane</location>
    </subcellularLocation>
</comment>
<evidence type="ECO:0000256" key="4">
    <source>
        <dbReference type="ARBA" id="ARBA00022737"/>
    </source>
</evidence>
<evidence type="ECO:0000313" key="11">
    <source>
        <dbReference type="EMBL" id="CAK9866789.1"/>
    </source>
</evidence>
<dbReference type="EMBL" id="OZ023717">
    <property type="protein sequence ID" value="CAK9866789.1"/>
    <property type="molecule type" value="Genomic_DNA"/>
</dbReference>
<feature type="chain" id="PRO_5045627184" description="Protein kinase domain-containing protein" evidence="9">
    <location>
        <begin position="25"/>
        <end position="734"/>
    </location>
</feature>
<evidence type="ECO:0000256" key="5">
    <source>
        <dbReference type="ARBA" id="ARBA00022989"/>
    </source>
</evidence>
<evidence type="ECO:0000256" key="7">
    <source>
        <dbReference type="SAM" id="MobiDB-lite"/>
    </source>
</evidence>
<feature type="domain" description="Protein kinase" evidence="10">
    <location>
        <begin position="411"/>
        <end position="699"/>
    </location>
</feature>